<dbReference type="GO" id="GO:0006352">
    <property type="term" value="P:DNA-templated transcription initiation"/>
    <property type="evidence" value="ECO:0007669"/>
    <property type="project" value="InterPro"/>
</dbReference>
<dbReference type="STRING" id="1121419.SAMN05443529_103185"/>
<accession>A0A1G7UMI1</accession>
<dbReference type="PROSITE" id="PS50943">
    <property type="entry name" value="HTH_CROC1"/>
    <property type="match status" value="1"/>
</dbReference>
<protein>
    <submittedName>
        <fullName evidence="2">RNA polymerase sigma factor, sigma-70 family</fullName>
    </submittedName>
</protein>
<keyword evidence="3" id="KW-1185">Reference proteome</keyword>
<dbReference type="EMBL" id="FNCP01000003">
    <property type="protein sequence ID" value="SDG48568.1"/>
    <property type="molecule type" value="Genomic_DNA"/>
</dbReference>
<dbReference type="AlphaFoldDB" id="A0A1G7UMI1"/>
<dbReference type="Proteomes" id="UP000198656">
    <property type="component" value="Unassembled WGS sequence"/>
</dbReference>
<reference evidence="3" key="1">
    <citation type="submission" date="2016-10" db="EMBL/GenBank/DDBJ databases">
        <authorList>
            <person name="Varghese N."/>
            <person name="Submissions S."/>
        </authorList>
    </citation>
    <scope>NUCLEOTIDE SEQUENCE [LARGE SCALE GENOMIC DNA]</scope>
    <source>
        <strain evidence="3">DSM 8344</strain>
    </source>
</reference>
<dbReference type="Gene3D" id="1.10.10.10">
    <property type="entry name" value="Winged helix-like DNA-binding domain superfamily/Winged helix DNA-binding domain"/>
    <property type="match status" value="1"/>
</dbReference>
<dbReference type="InterPro" id="IPR036388">
    <property type="entry name" value="WH-like_DNA-bd_sf"/>
</dbReference>
<evidence type="ECO:0000313" key="2">
    <source>
        <dbReference type="EMBL" id="SDG48568.1"/>
    </source>
</evidence>
<sequence>MDKNPHLPGTPDEFISKNLGLAHSVAFSFMLNARKNDSIRFDEDDFKSIAYLGLIRAYQLFNPTGFKGENGEPIKFSTYAVPMIRGTLMRHVRDHGRLIRNRGESIPVDSLDRPVEFDEKKTFGDFVLSGSYQIGEEVILTDFLSTVGPRLQRLFELRARGLSQREISKILGVTQVTVSRMERYLLESARQYGLGMNLESRKRFKGPRAS</sequence>
<name>A0A1G7UMI1_9FIRM</name>
<evidence type="ECO:0000313" key="3">
    <source>
        <dbReference type="Proteomes" id="UP000198656"/>
    </source>
</evidence>
<dbReference type="GO" id="GO:0003700">
    <property type="term" value="F:DNA-binding transcription factor activity"/>
    <property type="evidence" value="ECO:0007669"/>
    <property type="project" value="InterPro"/>
</dbReference>
<organism evidence="2 3">
    <name type="scientific">Desulfosporosinus hippei DSM 8344</name>
    <dbReference type="NCBI Taxonomy" id="1121419"/>
    <lineage>
        <taxon>Bacteria</taxon>
        <taxon>Bacillati</taxon>
        <taxon>Bacillota</taxon>
        <taxon>Clostridia</taxon>
        <taxon>Eubacteriales</taxon>
        <taxon>Desulfitobacteriaceae</taxon>
        <taxon>Desulfosporosinus</taxon>
    </lineage>
</organism>
<dbReference type="RefSeq" id="WP_092330366.1">
    <property type="nucleotide sequence ID" value="NZ_FNCP01000003.1"/>
</dbReference>
<dbReference type="OrthoDB" id="9809557at2"/>
<dbReference type="Gene3D" id="1.10.1740.10">
    <property type="match status" value="1"/>
</dbReference>
<dbReference type="InterPro" id="IPR013324">
    <property type="entry name" value="RNA_pol_sigma_r3/r4-like"/>
</dbReference>
<dbReference type="NCBIfam" id="TIGR02937">
    <property type="entry name" value="sigma70-ECF"/>
    <property type="match status" value="1"/>
</dbReference>
<dbReference type="InterPro" id="IPR013325">
    <property type="entry name" value="RNA_pol_sigma_r2"/>
</dbReference>
<dbReference type="InterPro" id="IPR014284">
    <property type="entry name" value="RNA_pol_sigma-70_dom"/>
</dbReference>
<feature type="domain" description="HTH cro/C1-type" evidence="1">
    <location>
        <begin position="159"/>
        <end position="183"/>
    </location>
</feature>
<dbReference type="CDD" id="cd00093">
    <property type="entry name" value="HTH_XRE"/>
    <property type="match status" value="1"/>
</dbReference>
<dbReference type="SUPFAM" id="SSF88659">
    <property type="entry name" value="Sigma3 and sigma4 domains of RNA polymerase sigma factors"/>
    <property type="match status" value="1"/>
</dbReference>
<gene>
    <name evidence="2" type="ORF">SAMN05443529_103185</name>
</gene>
<dbReference type="Pfam" id="PF01381">
    <property type="entry name" value="HTH_3"/>
    <property type="match status" value="1"/>
</dbReference>
<evidence type="ECO:0000259" key="1">
    <source>
        <dbReference type="PROSITE" id="PS50943"/>
    </source>
</evidence>
<dbReference type="InterPro" id="IPR001387">
    <property type="entry name" value="Cro/C1-type_HTH"/>
</dbReference>
<dbReference type="SUPFAM" id="SSF88946">
    <property type="entry name" value="Sigma2 domain of RNA polymerase sigma factors"/>
    <property type="match status" value="1"/>
</dbReference>
<proteinExistence type="predicted"/>